<evidence type="ECO:0000256" key="1">
    <source>
        <dbReference type="SAM" id="Phobius"/>
    </source>
</evidence>
<evidence type="ECO:0000313" key="2">
    <source>
        <dbReference type="EMBL" id="RWX54728.1"/>
    </source>
</evidence>
<feature type="transmembrane region" description="Helical" evidence="1">
    <location>
        <begin position="98"/>
        <end position="120"/>
    </location>
</feature>
<dbReference type="Pfam" id="PF11658">
    <property type="entry name" value="CBP_BcsG"/>
    <property type="match status" value="1"/>
</dbReference>
<accession>A0A3S3R897</accession>
<keyword evidence="3" id="KW-1185">Reference proteome</keyword>
<keyword evidence="1" id="KW-1133">Transmembrane helix</keyword>
<feature type="transmembrane region" description="Helical" evidence="1">
    <location>
        <begin position="32"/>
        <end position="51"/>
    </location>
</feature>
<protein>
    <submittedName>
        <fullName evidence="2">Cellulose biosynthesis protein BcsG</fullName>
    </submittedName>
</protein>
<evidence type="ECO:0000313" key="3">
    <source>
        <dbReference type="Proteomes" id="UP000287563"/>
    </source>
</evidence>
<sequence length="543" mass="61387">MTTKQLSEKAVWSLGWWNIYFLIKFALKFKGIIGFSVLYNFAFFSFLLIPVSHRGLRIARNCIGIVIGLWLFYFDSFLPPLNRLTEQLSQLLQFDTLYLLELASRFISLDIMILSGLIIIGYYFANQIFRVTTLVMVTMLFFSFNHTEQPLSVHAKVPQVKIEKITTLEQELSNLTLPDVIDDIALNQYRKAFFDNEAQKISTLHSGLNLEHNFDILLLNICSVAWDDLDLTGQIAHPLLQEFDILFENFNSATAYSGPAVIRLLRASCGQQEHTTLFDTSSNKQCLLFDNLAQLGFENELLLNHNGQFGNFMTHINNNLGIISPAVDLENLSPYQKSFDGSSIYRDASVLNQWLSQGSQNDSRPTVTLYNSISAHDGNRIIRGNTGSSLISYKQQQKNVLDDLYDFVNNLKKSNRNLVVIFVPEHGAAMRGDKMQIQGMREVPTTAITRVPVGIKLFGPNLNIQGDKVKISQPNSYLAISDLLGNIIASDIFSGRAFQLNDLVRNLDEVGIVSQNQGTTMMEVREASFLTLDDESWIQYKAN</sequence>
<dbReference type="AlphaFoldDB" id="A0A3S3R897"/>
<proteinExistence type="predicted"/>
<gene>
    <name evidence="2" type="primary">bcsG</name>
    <name evidence="2" type="ORF">EDI28_13315</name>
</gene>
<dbReference type="InterPro" id="IPR017744">
    <property type="entry name" value="BcsG"/>
</dbReference>
<dbReference type="InterPro" id="IPR017850">
    <property type="entry name" value="Alkaline_phosphatase_core_sf"/>
</dbReference>
<dbReference type="Proteomes" id="UP000287563">
    <property type="component" value="Unassembled WGS sequence"/>
</dbReference>
<feature type="transmembrane region" description="Helical" evidence="1">
    <location>
        <begin position="58"/>
        <end position="78"/>
    </location>
</feature>
<dbReference type="Gene3D" id="3.40.720.10">
    <property type="entry name" value="Alkaline Phosphatase, subunit A"/>
    <property type="match status" value="1"/>
</dbReference>
<reference evidence="2 3" key="1">
    <citation type="submission" date="2018-11" db="EMBL/GenBank/DDBJ databases">
        <title>Photobacterium sp. BEI247 sp. nov., a marine bacterium isolated from Yongle Blue Hole in the South China Sea.</title>
        <authorList>
            <person name="Wang X."/>
        </authorList>
    </citation>
    <scope>NUCLEOTIDE SEQUENCE [LARGE SCALE GENOMIC DNA]</scope>
    <source>
        <strain evidence="3">BEI247</strain>
    </source>
</reference>
<organism evidence="2 3">
    <name type="scientific">Photobacterium chitinilyticum</name>
    <dbReference type="NCBI Taxonomy" id="2485123"/>
    <lineage>
        <taxon>Bacteria</taxon>
        <taxon>Pseudomonadati</taxon>
        <taxon>Pseudomonadota</taxon>
        <taxon>Gammaproteobacteria</taxon>
        <taxon>Vibrionales</taxon>
        <taxon>Vibrionaceae</taxon>
        <taxon>Photobacterium</taxon>
    </lineage>
</organism>
<name>A0A3S3R897_9GAMM</name>
<keyword evidence="1" id="KW-0472">Membrane</keyword>
<dbReference type="OrthoDB" id="6965261at2"/>
<dbReference type="EMBL" id="RJLM01000005">
    <property type="protein sequence ID" value="RWX54728.1"/>
    <property type="molecule type" value="Genomic_DNA"/>
</dbReference>
<comment type="caution">
    <text evidence="2">The sequence shown here is derived from an EMBL/GenBank/DDBJ whole genome shotgun (WGS) entry which is preliminary data.</text>
</comment>
<dbReference type="NCBIfam" id="TIGR03368">
    <property type="entry name" value="cellulose_yhjU"/>
    <property type="match status" value="1"/>
</dbReference>
<keyword evidence="1" id="KW-0812">Transmembrane</keyword>
<dbReference type="RefSeq" id="WP_128784355.1">
    <property type="nucleotide sequence ID" value="NZ_RJLM01000005.1"/>
</dbReference>